<protein>
    <submittedName>
        <fullName evidence="3">Type IX secretion system membrane protein PorP/SprF</fullName>
    </submittedName>
</protein>
<keyword evidence="2" id="KW-0732">Signal</keyword>
<evidence type="ECO:0000256" key="1">
    <source>
        <dbReference type="SAM" id="MobiDB-lite"/>
    </source>
</evidence>
<dbReference type="GO" id="GO:0042834">
    <property type="term" value="F:peptidoglycan binding"/>
    <property type="evidence" value="ECO:0007669"/>
    <property type="project" value="InterPro"/>
</dbReference>
<proteinExistence type="predicted"/>
<name>A0A5B2U013_9FLAO</name>
<evidence type="ECO:0000313" key="3">
    <source>
        <dbReference type="EMBL" id="KAA2219270.1"/>
    </source>
</evidence>
<dbReference type="InterPro" id="IPR036680">
    <property type="entry name" value="SPOR-like_sf"/>
</dbReference>
<feature type="chain" id="PRO_5022793558" evidence="2">
    <location>
        <begin position="24"/>
        <end position="740"/>
    </location>
</feature>
<gene>
    <name evidence="3" type="ORF">F0361_06595</name>
</gene>
<dbReference type="NCBIfam" id="TIGR03519">
    <property type="entry name" value="T9SS_PorP_fam"/>
    <property type="match status" value="1"/>
</dbReference>
<evidence type="ECO:0000256" key="2">
    <source>
        <dbReference type="SAM" id="SignalP"/>
    </source>
</evidence>
<feature type="signal peptide" evidence="2">
    <location>
        <begin position="1"/>
        <end position="23"/>
    </location>
</feature>
<dbReference type="RefSeq" id="WP_154917728.1">
    <property type="nucleotide sequence ID" value="NZ_VUOE01000001.1"/>
</dbReference>
<dbReference type="EMBL" id="VUOE01000001">
    <property type="protein sequence ID" value="KAA2219270.1"/>
    <property type="molecule type" value="Genomic_DNA"/>
</dbReference>
<dbReference type="Proteomes" id="UP000323188">
    <property type="component" value="Unassembled WGS sequence"/>
</dbReference>
<evidence type="ECO:0000313" key="4">
    <source>
        <dbReference type="Proteomes" id="UP000323188"/>
    </source>
</evidence>
<comment type="caution">
    <text evidence="3">The sequence shown here is derived from an EMBL/GenBank/DDBJ whole genome shotgun (WGS) entry which is preliminary data.</text>
</comment>
<dbReference type="AlphaFoldDB" id="A0A5B2U013"/>
<dbReference type="InterPro" id="IPR019861">
    <property type="entry name" value="PorP/SprF_Bacteroidetes"/>
</dbReference>
<accession>A0A5B2U013</accession>
<sequence length="740" mass="84371">MLPKTRILLLFVLLALGFSKAQAQEDNPYFGYEVPSQNLLKYNRFLINPTFSTVREDKSYINLLHRNQSVQFDDNNQNYFLSYSGRISDRTGLGLSLYTQRLGALSNYGVLANYAYGVKLSDKSNFTFGANLSYYNSGFDEGRATTVEEDPFLAGFQDQNLLSFQPGFNLSYGNFDIGAFAENLFDYNLKTSESLTDFSEKTYSGHLQYTHQFKNSSGILEAGRLMPLARVRMDGEEDNITLGGSLILDLPKIGWIQGGYDSFYGAAAGVGFNLNQRISLGYTMEKGLSNNFDNFGLTHEISFAYSFTPNLTEDRVMLEDDFEDDLVKNDFEPENIATNDEIEELKRKLAENDAIIEELMFRQDSLEANRQADLERRFNMVMKMVRNETNGERPDLERRAEEIFRGDESDVKLASAQNTREREIKPAENTNRNTSAQDALATNVNAASKAMDDVTQSNNSFEEKGTSNAIVNTEVSRTNRPKQEIRREETKKDVLAYTPPQKNKVNQEQEKTVVQERVKSRKFNDLPNVTDGYYVVANVYKGGKYLDKFLNSLDAKGIQADYIDNPNNGLKYVYLQRYDTFEEAVAAHDSNFNGAYDGKTWIMNVENRYTNEAYVNNVNKLREKSSKYDTDVLRKNVVQQDRLAANGTEPENYEIDGIGSGYYIIANVFANPKNANRFVALLNSYGLSASYFINPKNNWRYVYLKKHDSWTNALISYYSKLNDAYDEKMWIMRVTPGQVA</sequence>
<dbReference type="Pfam" id="PF11751">
    <property type="entry name" value="PorP_SprF"/>
    <property type="match status" value="1"/>
</dbReference>
<dbReference type="SUPFAM" id="SSF110997">
    <property type="entry name" value="Sporulation related repeat"/>
    <property type="match status" value="1"/>
</dbReference>
<feature type="region of interest" description="Disordered" evidence="1">
    <location>
        <begin position="412"/>
        <end position="433"/>
    </location>
</feature>
<reference evidence="3 4" key="1">
    <citation type="submission" date="2019-09" db="EMBL/GenBank/DDBJ databases">
        <authorList>
            <person name="Khan S.A."/>
            <person name="Jeon C.O."/>
            <person name="Chun B.H."/>
            <person name="Jeong S.E."/>
        </authorList>
    </citation>
    <scope>NUCLEOTIDE SEQUENCE [LARGE SCALE GENOMIC DNA]</scope>
    <source>
        <strain evidence="3 4">KCTC 42508</strain>
    </source>
</reference>
<organism evidence="3 4">
    <name type="scientific">Maribacter flavus</name>
    <dbReference type="NCBI Taxonomy" id="1658664"/>
    <lineage>
        <taxon>Bacteria</taxon>
        <taxon>Pseudomonadati</taxon>
        <taxon>Bacteroidota</taxon>
        <taxon>Flavobacteriia</taxon>
        <taxon>Flavobacteriales</taxon>
        <taxon>Flavobacteriaceae</taxon>
        <taxon>Maribacter</taxon>
    </lineage>
</organism>